<comment type="subcellular location">
    <subcellularLocation>
        <location evidence="7">Cytoplasm</location>
        <location evidence="7">Nucleoid</location>
    </subcellularLocation>
</comment>
<comment type="similarity">
    <text evidence="7">Belongs to the MraZ family.</text>
</comment>
<dbReference type="InterPro" id="IPR007159">
    <property type="entry name" value="SpoVT-AbrB_dom"/>
</dbReference>
<comment type="subunit">
    <text evidence="7">Forms oligomers.</text>
</comment>
<dbReference type="GO" id="GO:0005737">
    <property type="term" value="C:cytoplasm"/>
    <property type="evidence" value="ECO:0007669"/>
    <property type="project" value="UniProtKB-UniRule"/>
</dbReference>
<evidence type="ECO:0000256" key="2">
    <source>
        <dbReference type="ARBA" id="ARBA00022490"/>
    </source>
</evidence>
<dbReference type="GO" id="GO:0000976">
    <property type="term" value="F:transcription cis-regulatory region binding"/>
    <property type="evidence" value="ECO:0007669"/>
    <property type="project" value="TreeGrafter"/>
</dbReference>
<protein>
    <recommendedName>
        <fullName evidence="1 7">Transcriptional regulator MraZ</fullName>
    </recommendedName>
</protein>
<dbReference type="Gene3D" id="3.40.1550.20">
    <property type="entry name" value="Transcriptional regulator MraZ domain"/>
    <property type="match status" value="1"/>
</dbReference>
<dbReference type="SUPFAM" id="SSF89447">
    <property type="entry name" value="AbrB/MazE/MraZ-like"/>
    <property type="match status" value="1"/>
</dbReference>
<keyword evidence="10" id="KW-1185">Reference proteome</keyword>
<feature type="domain" description="SpoVT-AbrB" evidence="8">
    <location>
        <begin position="91"/>
        <end position="134"/>
    </location>
</feature>
<evidence type="ECO:0000313" key="10">
    <source>
        <dbReference type="Proteomes" id="UP000005481"/>
    </source>
</evidence>
<evidence type="ECO:0000313" key="9">
    <source>
        <dbReference type="EMBL" id="EHM40114.1"/>
    </source>
</evidence>
<gene>
    <name evidence="7" type="primary">mraZ</name>
    <name evidence="9" type="ORF">HMPREF0080_01328</name>
</gene>
<dbReference type="EMBL" id="AGCJ01000057">
    <property type="protein sequence ID" value="EHM40114.1"/>
    <property type="molecule type" value="Genomic_DNA"/>
</dbReference>
<evidence type="ECO:0000259" key="8">
    <source>
        <dbReference type="PROSITE" id="PS51740"/>
    </source>
</evidence>
<dbReference type="Proteomes" id="UP000005481">
    <property type="component" value="Unassembled WGS sequence"/>
</dbReference>
<evidence type="ECO:0000256" key="6">
    <source>
        <dbReference type="ARBA" id="ARBA00023163"/>
    </source>
</evidence>
<keyword evidence="6 7" id="KW-0804">Transcription</keyword>
<sequence length="161" mass="17974">MVKSETNDRKGVESPMFMGEYAHTVDAKGRVIMPAKFREELGSVFVVTRGLEGCLSVYTQEAWSRFAEAMKKLQASKENVRAFKRFLFGSAAELEFDKQGRILIPSTLRDYAELVKDVIILGTGDKIEIWSKGAYEAYAAKTVPAMEAIAENLEGFGDLDF</sequence>
<dbReference type="NCBIfam" id="TIGR00242">
    <property type="entry name" value="division/cell wall cluster transcriptional repressor MraZ"/>
    <property type="match status" value="1"/>
</dbReference>
<feature type="domain" description="SpoVT-AbrB" evidence="8">
    <location>
        <begin position="20"/>
        <end position="62"/>
    </location>
</feature>
<dbReference type="CDD" id="cd16321">
    <property type="entry name" value="MraZ_C"/>
    <property type="match status" value="1"/>
</dbReference>
<dbReference type="HAMAP" id="MF_01008">
    <property type="entry name" value="MraZ"/>
    <property type="match status" value="1"/>
</dbReference>
<dbReference type="HOGENOM" id="CLU_107907_0_5_9"/>
<evidence type="ECO:0000256" key="1">
    <source>
        <dbReference type="ARBA" id="ARBA00013860"/>
    </source>
</evidence>
<evidence type="ECO:0000256" key="7">
    <source>
        <dbReference type="HAMAP-Rule" id="MF_01008"/>
    </source>
</evidence>
<dbReference type="PANTHER" id="PTHR34701">
    <property type="entry name" value="TRANSCRIPTIONAL REGULATOR MRAZ"/>
    <property type="match status" value="1"/>
</dbReference>
<keyword evidence="2 7" id="KW-0963">Cytoplasm</keyword>
<organism evidence="9 10">
    <name type="scientific">Anaeroglobus geminatus F0357</name>
    <dbReference type="NCBI Taxonomy" id="861450"/>
    <lineage>
        <taxon>Bacteria</taxon>
        <taxon>Bacillati</taxon>
        <taxon>Bacillota</taxon>
        <taxon>Negativicutes</taxon>
        <taxon>Veillonellales</taxon>
        <taxon>Veillonellaceae</taxon>
        <taxon>Anaeroglobus</taxon>
    </lineage>
</organism>
<dbReference type="GO" id="GO:0003700">
    <property type="term" value="F:DNA-binding transcription factor activity"/>
    <property type="evidence" value="ECO:0007669"/>
    <property type="project" value="UniProtKB-UniRule"/>
</dbReference>
<dbReference type="eggNOG" id="COG2001">
    <property type="taxonomic scope" value="Bacteria"/>
</dbReference>
<dbReference type="GO" id="GO:0009295">
    <property type="term" value="C:nucleoid"/>
    <property type="evidence" value="ECO:0007669"/>
    <property type="project" value="UniProtKB-SubCell"/>
</dbReference>
<dbReference type="InterPro" id="IPR037914">
    <property type="entry name" value="SpoVT-AbrB_sf"/>
</dbReference>
<dbReference type="InterPro" id="IPR038619">
    <property type="entry name" value="MraZ_sf"/>
</dbReference>
<dbReference type="InterPro" id="IPR003444">
    <property type="entry name" value="MraZ"/>
</dbReference>
<dbReference type="CDD" id="cd16320">
    <property type="entry name" value="MraZ_N"/>
    <property type="match status" value="1"/>
</dbReference>
<dbReference type="InterPro" id="IPR035644">
    <property type="entry name" value="MraZ_C"/>
</dbReference>
<keyword evidence="5 7" id="KW-0238">DNA-binding</keyword>
<keyword evidence="4 7" id="KW-0805">Transcription regulation</keyword>
<dbReference type="GO" id="GO:2000143">
    <property type="term" value="P:negative regulation of DNA-templated transcription initiation"/>
    <property type="evidence" value="ECO:0007669"/>
    <property type="project" value="TreeGrafter"/>
</dbReference>
<evidence type="ECO:0000256" key="3">
    <source>
        <dbReference type="ARBA" id="ARBA00022737"/>
    </source>
</evidence>
<name>G9YI43_9FIRM</name>
<dbReference type="PROSITE" id="PS51740">
    <property type="entry name" value="SPOVT_ABRB"/>
    <property type="match status" value="2"/>
</dbReference>
<proteinExistence type="inferred from homology"/>
<dbReference type="InterPro" id="IPR035642">
    <property type="entry name" value="MraZ_N"/>
</dbReference>
<reference evidence="9 10" key="1">
    <citation type="submission" date="2011-08" db="EMBL/GenBank/DDBJ databases">
        <authorList>
            <person name="Weinstock G."/>
            <person name="Sodergren E."/>
            <person name="Clifton S."/>
            <person name="Fulton L."/>
            <person name="Fulton B."/>
            <person name="Courtney L."/>
            <person name="Fronick C."/>
            <person name="Harrison M."/>
            <person name="Strong C."/>
            <person name="Farmer C."/>
            <person name="Delahaunty K."/>
            <person name="Markovic C."/>
            <person name="Hall O."/>
            <person name="Minx P."/>
            <person name="Tomlinson C."/>
            <person name="Mitreva M."/>
            <person name="Hou S."/>
            <person name="Chen J."/>
            <person name="Wollam A."/>
            <person name="Pepin K.H."/>
            <person name="Johnson M."/>
            <person name="Bhonagiri V."/>
            <person name="Zhang X."/>
            <person name="Suruliraj S."/>
            <person name="Warren W."/>
            <person name="Chinwalla A."/>
            <person name="Mardis E.R."/>
            <person name="Wilson R.K."/>
        </authorList>
    </citation>
    <scope>NUCLEOTIDE SEQUENCE [LARGE SCALE GENOMIC DNA]</scope>
    <source>
        <strain evidence="9 10">F0357</strain>
    </source>
</reference>
<keyword evidence="3" id="KW-0677">Repeat</keyword>
<dbReference type="InterPro" id="IPR020603">
    <property type="entry name" value="MraZ_dom"/>
</dbReference>
<dbReference type="PATRIC" id="fig|861450.3.peg.1235"/>
<evidence type="ECO:0000256" key="4">
    <source>
        <dbReference type="ARBA" id="ARBA00023015"/>
    </source>
</evidence>
<dbReference type="AlphaFoldDB" id="G9YI43"/>
<accession>G9YI43</accession>
<dbReference type="PANTHER" id="PTHR34701:SF1">
    <property type="entry name" value="TRANSCRIPTIONAL REGULATOR MRAZ"/>
    <property type="match status" value="1"/>
</dbReference>
<evidence type="ECO:0000256" key="5">
    <source>
        <dbReference type="ARBA" id="ARBA00023125"/>
    </source>
</evidence>
<comment type="caution">
    <text evidence="9">The sequence shown here is derived from an EMBL/GenBank/DDBJ whole genome shotgun (WGS) entry which is preliminary data.</text>
</comment>
<dbReference type="Pfam" id="PF02381">
    <property type="entry name" value="MraZ"/>
    <property type="match status" value="2"/>
</dbReference>
<dbReference type="STRING" id="861450.HMPREF0080_01328"/>